<dbReference type="ExpressionAtlas" id="N1R4R3">
    <property type="expression patterns" value="baseline"/>
</dbReference>
<dbReference type="Gene3D" id="1.20.1280.50">
    <property type="match status" value="1"/>
</dbReference>
<sequence length="160" mass="17119">MAAASQRRAISASVDRGCSPAGVLDHAGAPPIPTPHISPPERKIPPTGTMPPPELCHDLLVDILTRLPPDDPGCLFPASLVCTAWRALLTSPEFARHYREVHRTPPLLGFFENHDTVTPWFAPSSRIGGGRKARLLGQGNTPATNVLFTEDEGLGGHCHA</sequence>
<dbReference type="EnsemblPlants" id="EMT33848">
    <property type="protein sequence ID" value="EMT33848"/>
    <property type="gene ID" value="F775_43340"/>
</dbReference>
<dbReference type="Pfam" id="PF00646">
    <property type="entry name" value="F-box"/>
    <property type="match status" value="1"/>
</dbReference>
<dbReference type="InterPro" id="IPR001810">
    <property type="entry name" value="F-box_dom"/>
</dbReference>
<feature type="domain" description="F-box" evidence="2">
    <location>
        <begin position="54"/>
        <end position="95"/>
    </location>
</feature>
<evidence type="ECO:0000259" key="2">
    <source>
        <dbReference type="Pfam" id="PF00646"/>
    </source>
</evidence>
<dbReference type="PANTHER" id="PTHR32133:SF309">
    <property type="entry name" value="F-BOX DOMAIN-CONTAINING PROTEIN"/>
    <property type="match status" value="1"/>
</dbReference>
<reference evidence="3" key="1">
    <citation type="submission" date="2015-06" db="UniProtKB">
        <authorList>
            <consortium name="EnsemblPlants"/>
        </authorList>
    </citation>
    <scope>IDENTIFICATION</scope>
</reference>
<evidence type="ECO:0000313" key="3">
    <source>
        <dbReference type="EnsemblPlants" id="EMT33848"/>
    </source>
</evidence>
<dbReference type="InterPro" id="IPR036047">
    <property type="entry name" value="F-box-like_dom_sf"/>
</dbReference>
<proteinExistence type="predicted"/>
<feature type="region of interest" description="Disordered" evidence="1">
    <location>
        <begin position="21"/>
        <end position="49"/>
    </location>
</feature>
<name>N1R4R3_AEGTA</name>
<dbReference type="AlphaFoldDB" id="N1R4R3"/>
<protein>
    <recommendedName>
        <fullName evidence="2">F-box domain-containing protein</fullName>
    </recommendedName>
</protein>
<dbReference type="SUPFAM" id="SSF81383">
    <property type="entry name" value="F-box domain"/>
    <property type="match status" value="1"/>
</dbReference>
<organism evidence="3">
    <name type="scientific">Aegilops tauschii</name>
    <name type="common">Tausch's goatgrass</name>
    <name type="synonym">Aegilops squarrosa</name>
    <dbReference type="NCBI Taxonomy" id="37682"/>
    <lineage>
        <taxon>Eukaryota</taxon>
        <taxon>Viridiplantae</taxon>
        <taxon>Streptophyta</taxon>
        <taxon>Embryophyta</taxon>
        <taxon>Tracheophyta</taxon>
        <taxon>Spermatophyta</taxon>
        <taxon>Magnoliopsida</taxon>
        <taxon>Liliopsida</taxon>
        <taxon>Poales</taxon>
        <taxon>Poaceae</taxon>
        <taxon>BOP clade</taxon>
        <taxon>Pooideae</taxon>
        <taxon>Triticodae</taxon>
        <taxon>Triticeae</taxon>
        <taxon>Triticinae</taxon>
        <taxon>Aegilops</taxon>
    </lineage>
</organism>
<accession>N1R4R3</accession>
<dbReference type="PANTHER" id="PTHR32133">
    <property type="entry name" value="OS07G0120400 PROTEIN"/>
    <property type="match status" value="1"/>
</dbReference>
<evidence type="ECO:0000256" key="1">
    <source>
        <dbReference type="SAM" id="MobiDB-lite"/>
    </source>
</evidence>